<evidence type="ECO:0000313" key="5">
    <source>
        <dbReference type="Proteomes" id="UP000887013"/>
    </source>
</evidence>
<evidence type="ECO:0000256" key="2">
    <source>
        <dbReference type="ARBA" id="ARBA00022737"/>
    </source>
</evidence>
<dbReference type="Proteomes" id="UP000887013">
    <property type="component" value="Unassembled WGS sequence"/>
</dbReference>
<dbReference type="AlphaFoldDB" id="A0A8X6NT00"/>
<dbReference type="InterPro" id="IPR015915">
    <property type="entry name" value="Kelch-typ_b-propeller"/>
</dbReference>
<reference evidence="4" key="1">
    <citation type="submission" date="2020-08" db="EMBL/GenBank/DDBJ databases">
        <title>Multicomponent nature underlies the extraordinary mechanical properties of spider dragline silk.</title>
        <authorList>
            <person name="Kono N."/>
            <person name="Nakamura H."/>
            <person name="Mori M."/>
            <person name="Yoshida Y."/>
            <person name="Ohtoshi R."/>
            <person name="Malay A.D."/>
            <person name="Moran D.A.P."/>
            <person name="Tomita M."/>
            <person name="Numata K."/>
            <person name="Arakawa K."/>
        </authorList>
    </citation>
    <scope>NUCLEOTIDE SEQUENCE</scope>
</reference>
<proteinExistence type="predicted"/>
<gene>
    <name evidence="4" type="primary">Mkln1</name>
    <name evidence="4" type="ORF">NPIL_551841</name>
</gene>
<dbReference type="Pfam" id="PF24681">
    <property type="entry name" value="Kelch_KLHDC2_KLHL20_DRC7"/>
    <property type="match status" value="1"/>
</dbReference>
<dbReference type="EMBL" id="BMAW01012737">
    <property type="protein sequence ID" value="GFT30206.1"/>
    <property type="molecule type" value="Genomic_DNA"/>
</dbReference>
<organism evidence="4 5">
    <name type="scientific">Nephila pilipes</name>
    <name type="common">Giant wood spider</name>
    <name type="synonym">Nephila maculata</name>
    <dbReference type="NCBI Taxonomy" id="299642"/>
    <lineage>
        <taxon>Eukaryota</taxon>
        <taxon>Metazoa</taxon>
        <taxon>Ecdysozoa</taxon>
        <taxon>Arthropoda</taxon>
        <taxon>Chelicerata</taxon>
        <taxon>Arachnida</taxon>
        <taxon>Araneae</taxon>
        <taxon>Araneomorphae</taxon>
        <taxon>Entelegynae</taxon>
        <taxon>Araneoidea</taxon>
        <taxon>Nephilidae</taxon>
        <taxon>Nephila</taxon>
    </lineage>
</organism>
<keyword evidence="1" id="KW-0880">Kelch repeat</keyword>
<dbReference type="InterPro" id="IPR010565">
    <property type="entry name" value="Muskelin_N"/>
</dbReference>
<dbReference type="Gene3D" id="2.60.120.260">
    <property type="entry name" value="Galactose-binding domain-like"/>
    <property type="match status" value="1"/>
</dbReference>
<dbReference type="SMART" id="SM00667">
    <property type="entry name" value="LisH"/>
    <property type="match status" value="1"/>
</dbReference>
<dbReference type="GO" id="GO:0005737">
    <property type="term" value="C:cytoplasm"/>
    <property type="evidence" value="ECO:0007669"/>
    <property type="project" value="TreeGrafter"/>
</dbReference>
<dbReference type="InterPro" id="IPR052456">
    <property type="entry name" value="CTLH_complex_component"/>
</dbReference>
<dbReference type="OrthoDB" id="10052615at2759"/>
<dbReference type="PROSITE" id="PS50896">
    <property type="entry name" value="LISH"/>
    <property type="match status" value="1"/>
</dbReference>
<keyword evidence="2" id="KW-0677">Repeat</keyword>
<evidence type="ECO:0000259" key="3">
    <source>
        <dbReference type="Pfam" id="PF06588"/>
    </source>
</evidence>
<dbReference type="InterPro" id="IPR006652">
    <property type="entry name" value="Kelch_1"/>
</dbReference>
<dbReference type="Pfam" id="PF01344">
    <property type="entry name" value="Kelch_1"/>
    <property type="match status" value="1"/>
</dbReference>
<dbReference type="PANTHER" id="PTHR15526">
    <property type="entry name" value="MUSKELIN"/>
    <property type="match status" value="1"/>
</dbReference>
<dbReference type="PANTHER" id="PTHR15526:SF5">
    <property type="entry name" value="MUSKELIN"/>
    <property type="match status" value="1"/>
</dbReference>
<name>A0A8X6NT00_NEPPI</name>
<evidence type="ECO:0000313" key="4">
    <source>
        <dbReference type="EMBL" id="GFT30206.1"/>
    </source>
</evidence>
<protein>
    <submittedName>
        <fullName evidence="4">Muskelin</fullName>
    </submittedName>
</protein>
<sequence length="751" mass="86805">MKNHSQVRKESSFDSRARMATVKIKTRMAELNVLKYSIYQCSSHSASFVPENVLTDNPNDGTSRWSSESNNPPQFLILKLFNPAVVQVISFGKYEKSHVCNMKKFKVYGGLSDDSMIELLDGGLKNNNQTEAFNLKHTAGGNMFACRYIKIVPIQSWGPSFNFSIWHVQLKGIDDWNIVKTCVSWFNYYREKETIRLCLKHFRQHNYSEAFESLQKKTRVQLEDALLSKLHQCLVVEGDYVAAEKLLFEAAQDGCLDSYLEQQAHKAKWVPLIPPPKSSDTEENRPGMRGGHQMCIDVHTENIYLFGGWDGTTDLSDMWCYHIPSGSWTCLSRDTTAQGGPTARSCHKMCLDPERKKIFTIGRYLDSAMRIPKYMKSDFYVYDIDSNQWTLITDDTAAMGGPCLVFDHQICMDVEKNTVYVFGGRILTSISPLSGEENLCTEPCFSGLYSYHVPTNTWCKLRDDYTKLGPHDVEVKSRIGHSMLFHEKKRLLYIFAGQRSKEYLSDFFTFDVDTNRIEMICDGKDVEVPPAGFTQRATIDPEFDEIHVLSGSNKDKREEYVKNSFWVYDINHNKWSCIYQTDIKEQESTSQLDQPLEPCPRFAHQLVYDHLRKVHYLFGGNPGKSHSPKMRLDDFWSLHLYRPTKDMLLRQCCLIIRRHKFQEIADTDPIAALQYLQTELANIVDHTNAEETKEFQLLAFNLFSDKEKQVEDELSVDETFKRRSHLFDQLTEFFPDHMTQPKDNLIDLISL</sequence>
<dbReference type="InterPro" id="IPR008979">
    <property type="entry name" value="Galactose-bd-like_sf"/>
</dbReference>
<dbReference type="Gene3D" id="2.120.10.80">
    <property type="entry name" value="Kelch-type beta propeller"/>
    <property type="match status" value="2"/>
</dbReference>
<accession>A0A8X6NT00</accession>
<keyword evidence="5" id="KW-1185">Reference proteome</keyword>
<dbReference type="SUPFAM" id="SSF117281">
    <property type="entry name" value="Kelch motif"/>
    <property type="match status" value="1"/>
</dbReference>
<comment type="caution">
    <text evidence="4">The sequence shown here is derived from an EMBL/GenBank/DDBJ whole genome shotgun (WGS) entry which is preliminary data.</text>
</comment>
<evidence type="ECO:0000256" key="1">
    <source>
        <dbReference type="ARBA" id="ARBA00022441"/>
    </source>
</evidence>
<dbReference type="Pfam" id="PF06588">
    <property type="entry name" value="Muskelin_N"/>
    <property type="match status" value="1"/>
</dbReference>
<dbReference type="InterPro" id="IPR006594">
    <property type="entry name" value="LisH"/>
</dbReference>
<feature type="domain" description="Muskelin N-terminal" evidence="3">
    <location>
        <begin position="32"/>
        <end position="224"/>
    </location>
</feature>
<dbReference type="SUPFAM" id="SSF49785">
    <property type="entry name" value="Galactose-binding domain-like"/>
    <property type="match status" value="1"/>
</dbReference>